<gene>
    <name evidence="1" type="primary">traW</name>
    <name evidence="1" type="ORF">EUB48_16630</name>
</gene>
<proteinExistence type="predicted"/>
<accession>A0A515DE92</accession>
<dbReference type="KEGG" id="rhf:EUB48_16630"/>
<dbReference type="Proteomes" id="UP000316798">
    <property type="component" value="Chromosome"/>
</dbReference>
<protein>
    <submittedName>
        <fullName evidence="1">Type-F conjugative transfer system protein TraW</fullName>
    </submittedName>
</protein>
<dbReference type="AlphaFoldDB" id="A0A515DE92"/>
<reference evidence="1 2" key="1">
    <citation type="submission" date="2019-01" db="EMBL/GenBank/DDBJ databases">
        <title>Genomic insights into a novel species Rhodoferax sp.</title>
        <authorList>
            <person name="Jin L."/>
        </authorList>
    </citation>
    <scope>NUCLEOTIDE SEQUENCE [LARGE SCALE GENOMIC DNA]</scope>
    <source>
        <strain evidence="1 2">CHu59-6-5</strain>
    </source>
</reference>
<keyword evidence="2" id="KW-1185">Reference proteome</keyword>
<organism evidence="1 2">
    <name type="scientific">Rhodoferax sediminis</name>
    <dbReference type="NCBI Taxonomy" id="2509614"/>
    <lineage>
        <taxon>Bacteria</taxon>
        <taxon>Pseudomonadati</taxon>
        <taxon>Pseudomonadota</taxon>
        <taxon>Betaproteobacteria</taxon>
        <taxon>Burkholderiales</taxon>
        <taxon>Comamonadaceae</taxon>
        <taxon>Rhodoferax</taxon>
    </lineage>
</organism>
<dbReference type="EMBL" id="CP035503">
    <property type="protein sequence ID" value="QDL38733.1"/>
    <property type="molecule type" value="Genomic_DNA"/>
</dbReference>
<dbReference type="OrthoDB" id="6625590at2"/>
<name>A0A515DE92_9BURK</name>
<evidence type="ECO:0000313" key="2">
    <source>
        <dbReference type="Proteomes" id="UP000316798"/>
    </source>
</evidence>
<dbReference type="InterPro" id="IPR014114">
    <property type="entry name" value="TraW"/>
</dbReference>
<dbReference type="NCBIfam" id="TIGR02743">
    <property type="entry name" value="TraW"/>
    <property type="match status" value="1"/>
</dbReference>
<sequence>MKLSHRHRLLLTGLVALITTSWVNATDLGVIGPTYEISEPHLLRMIEQRLREKERTGELKHLEEEAKARGIETVTNPPPIADIRTTQTARTFYMDPSFTLDRNILDAQGRLLFPAGTRKNPLEIVSLSRHLLFFDARDRRQVDRARELMATYQGRVKPILTGGSYLDLMKSWRIPVYYDQQGLLTRRFGIHQVPALVSQEGQRLRIDELEITK</sequence>
<evidence type="ECO:0000313" key="1">
    <source>
        <dbReference type="EMBL" id="QDL38733.1"/>
    </source>
</evidence>
<dbReference type="RefSeq" id="WP_142820170.1">
    <property type="nucleotide sequence ID" value="NZ_CP035503.1"/>
</dbReference>